<evidence type="ECO:0000256" key="4">
    <source>
        <dbReference type="SAM" id="Phobius"/>
    </source>
</evidence>
<dbReference type="Proteomes" id="UP000030669">
    <property type="component" value="Unassembled WGS sequence"/>
</dbReference>
<reference evidence="6 7" key="1">
    <citation type="journal article" date="2012" name="Science">
        <title>The Paleozoic origin of enzymatic lignin decomposition reconstructed from 31 fungal genomes.</title>
        <authorList>
            <person name="Floudas D."/>
            <person name="Binder M."/>
            <person name="Riley R."/>
            <person name="Barry K."/>
            <person name="Blanchette R.A."/>
            <person name="Henrissat B."/>
            <person name="Martinez A.T."/>
            <person name="Otillar R."/>
            <person name="Spatafora J.W."/>
            <person name="Yadav J.S."/>
            <person name="Aerts A."/>
            <person name="Benoit I."/>
            <person name="Boyd A."/>
            <person name="Carlson A."/>
            <person name="Copeland A."/>
            <person name="Coutinho P.M."/>
            <person name="de Vries R.P."/>
            <person name="Ferreira P."/>
            <person name="Findley K."/>
            <person name="Foster B."/>
            <person name="Gaskell J."/>
            <person name="Glotzer D."/>
            <person name="Gorecki P."/>
            <person name="Heitman J."/>
            <person name="Hesse C."/>
            <person name="Hori C."/>
            <person name="Igarashi K."/>
            <person name="Jurgens J.A."/>
            <person name="Kallen N."/>
            <person name="Kersten P."/>
            <person name="Kohler A."/>
            <person name="Kuees U."/>
            <person name="Kumar T.K.A."/>
            <person name="Kuo A."/>
            <person name="LaButti K."/>
            <person name="Larrondo L.F."/>
            <person name="Lindquist E."/>
            <person name="Ling A."/>
            <person name="Lombard V."/>
            <person name="Lucas S."/>
            <person name="Lundell T."/>
            <person name="Martin R."/>
            <person name="McLaughlin D.J."/>
            <person name="Morgenstern I."/>
            <person name="Morin E."/>
            <person name="Murat C."/>
            <person name="Nagy L.G."/>
            <person name="Nolan M."/>
            <person name="Ohm R.A."/>
            <person name="Patyshakuliyeva A."/>
            <person name="Rokas A."/>
            <person name="Ruiz-Duenas F.J."/>
            <person name="Sabat G."/>
            <person name="Salamov A."/>
            <person name="Samejima M."/>
            <person name="Schmutz J."/>
            <person name="Slot J.C."/>
            <person name="St John F."/>
            <person name="Stenlid J."/>
            <person name="Sun H."/>
            <person name="Sun S."/>
            <person name="Syed K."/>
            <person name="Tsang A."/>
            <person name="Wiebenga A."/>
            <person name="Young D."/>
            <person name="Pisabarro A."/>
            <person name="Eastwood D.C."/>
            <person name="Martin F."/>
            <person name="Cullen D."/>
            <person name="Grigoriev I.V."/>
            <person name="Hibbett D.S."/>
        </authorList>
    </citation>
    <scope>NUCLEOTIDE SEQUENCE [LARGE SCALE GENOMIC DNA]</scope>
    <source>
        <strain evidence="6 7">ATCC 11539</strain>
    </source>
</reference>
<feature type="transmembrane region" description="Helical" evidence="4">
    <location>
        <begin position="81"/>
        <end position="104"/>
    </location>
</feature>
<feature type="domain" description="ABC transporter" evidence="5">
    <location>
        <begin position="432"/>
        <end position="714"/>
    </location>
</feature>
<feature type="region of interest" description="Disordered" evidence="3">
    <location>
        <begin position="1"/>
        <end position="22"/>
    </location>
</feature>
<accession>S7QPE1</accession>
<dbReference type="AlphaFoldDB" id="S7QPE1"/>
<dbReference type="OrthoDB" id="6500128at2759"/>
<dbReference type="HOGENOM" id="CLU_000604_63_0_1"/>
<dbReference type="eggNOG" id="KOG0055">
    <property type="taxonomic scope" value="Eukaryota"/>
</dbReference>
<evidence type="ECO:0000256" key="2">
    <source>
        <dbReference type="ARBA" id="ARBA00022840"/>
    </source>
</evidence>
<keyword evidence="7" id="KW-1185">Reference proteome</keyword>
<protein>
    <submittedName>
        <fullName evidence="6">p-loop containing nucleoside triphosphate hydrolase protein</fullName>
    </submittedName>
</protein>
<dbReference type="InterPro" id="IPR017871">
    <property type="entry name" value="ABC_transporter-like_CS"/>
</dbReference>
<proteinExistence type="predicted"/>
<evidence type="ECO:0000256" key="3">
    <source>
        <dbReference type="SAM" id="MobiDB-lite"/>
    </source>
</evidence>
<dbReference type="KEGG" id="gtr:GLOTRDRAFT_135726"/>
<keyword evidence="4" id="KW-0812">Transmembrane</keyword>
<dbReference type="GeneID" id="19303378"/>
<dbReference type="InterPro" id="IPR027417">
    <property type="entry name" value="P-loop_NTPase"/>
</dbReference>
<dbReference type="OMA" id="LSIRSCW"/>
<gene>
    <name evidence="6" type="ORF">GLOTRDRAFT_135726</name>
</gene>
<dbReference type="PROSITE" id="PS50893">
    <property type="entry name" value="ABC_TRANSPORTER_2"/>
    <property type="match status" value="1"/>
</dbReference>
<evidence type="ECO:0000313" key="6">
    <source>
        <dbReference type="EMBL" id="EPQ61192.1"/>
    </source>
</evidence>
<dbReference type="InterPro" id="IPR003439">
    <property type="entry name" value="ABC_transporter-like_ATP-bd"/>
</dbReference>
<dbReference type="InterPro" id="IPR003593">
    <property type="entry name" value="AAA+_ATPase"/>
</dbReference>
<dbReference type="PANTHER" id="PTHR43394">
    <property type="entry name" value="ATP-DEPENDENT PERMEASE MDL1, MITOCHONDRIAL"/>
    <property type="match status" value="1"/>
</dbReference>
<evidence type="ECO:0000256" key="1">
    <source>
        <dbReference type="ARBA" id="ARBA00022741"/>
    </source>
</evidence>
<dbReference type="PROSITE" id="PS00211">
    <property type="entry name" value="ABC_TRANSPORTER_1"/>
    <property type="match status" value="1"/>
</dbReference>
<dbReference type="SMART" id="SM00382">
    <property type="entry name" value="AAA"/>
    <property type="match status" value="1"/>
</dbReference>
<dbReference type="GO" id="GO:0015421">
    <property type="term" value="F:ABC-type oligopeptide transporter activity"/>
    <property type="evidence" value="ECO:0007669"/>
    <property type="project" value="TreeGrafter"/>
</dbReference>
<feature type="compositionally biased region" description="Basic residues" evidence="3">
    <location>
        <begin position="1"/>
        <end position="12"/>
    </location>
</feature>
<dbReference type="Gene3D" id="3.40.50.300">
    <property type="entry name" value="P-loop containing nucleotide triphosphate hydrolases"/>
    <property type="match status" value="1"/>
</dbReference>
<keyword evidence="4" id="KW-0472">Membrane</keyword>
<keyword evidence="1" id="KW-0547">Nucleotide-binding</keyword>
<sequence length="721" mass="81838">MARFRKYRRSQPKKGSFDPDDETTVKHTKLGIWDLYEEIDSGHETYIPVPPKLEEYWQYAESLPYVWHMMKDILALENCRVLLILLGMLQVSQSLLPALSLWFSSQLLTIVQVAVDTRAVDKQFLLRIAAGRIACAIAIRVLSHYKTIITSPLQRRIKQFYSLHIFHAMARLDVPTFEDTAVQRQLEATYTRFGSSVAWEVIQTLFSVATVAVQLVSQVSVLVAVMHGQAEGPLISSLALLQTVFEYMSMKRMIVQPGNRKYLWAATTKNEDYIRMEGMKRVVNDNEHRKELVAGNLAEYLTDQYRRLAKKVGDNAMDFNETKRMYENRLRMNASAVLQVILRELPLIAFSLRAVQYPASIPLSLASLNLIRETVSNFSYGLLDFVDATGSIGQQLSDIRKLYEVDAIPNKVPDGSEPFPENDKTLESGVSVEFRNVSFKYPGSDKFALRHVSFYIGPGQLCVIVGSNGSGKSTILKLISRIYDPVEGEILIDGRDIKTLLLADLRRRISVLFQDYTHFPLSIKENIALGNPELAHDEDKIREAARLGGAEEFIKELPEGMDTYLTRPVRDYYAPLPEGTKTLFGRSVDYTRLRGMGRMKPRDSFPLSGGQMQRLAVSRTFMRSLLSEASDTGVGLLLFDEPSASLDPTAEHDLFERLRQLRGHKTMLFSSHRFGNLTRHADILLYINDSSIKEAGTHEELLKRDGEYARIWNLQAQAFLS</sequence>
<dbReference type="RefSeq" id="XP_007861417.1">
    <property type="nucleotide sequence ID" value="XM_007863226.1"/>
</dbReference>
<dbReference type="GO" id="GO:0016887">
    <property type="term" value="F:ATP hydrolysis activity"/>
    <property type="evidence" value="ECO:0007669"/>
    <property type="project" value="InterPro"/>
</dbReference>
<dbReference type="PANTHER" id="PTHR43394:SF1">
    <property type="entry name" value="ATP-BINDING CASSETTE SUB-FAMILY B MEMBER 10, MITOCHONDRIAL"/>
    <property type="match status" value="1"/>
</dbReference>
<dbReference type="SUPFAM" id="SSF52540">
    <property type="entry name" value="P-loop containing nucleoside triphosphate hydrolases"/>
    <property type="match status" value="1"/>
</dbReference>
<keyword evidence="4" id="KW-1133">Transmembrane helix</keyword>
<evidence type="ECO:0000259" key="5">
    <source>
        <dbReference type="PROSITE" id="PS50893"/>
    </source>
</evidence>
<keyword evidence="2" id="KW-0067">ATP-binding</keyword>
<dbReference type="EMBL" id="KB469296">
    <property type="protein sequence ID" value="EPQ61192.1"/>
    <property type="molecule type" value="Genomic_DNA"/>
</dbReference>
<name>S7QPE1_GLOTA</name>
<organism evidence="6 7">
    <name type="scientific">Gloeophyllum trabeum (strain ATCC 11539 / FP-39264 / Madison 617)</name>
    <name type="common">Brown rot fungus</name>
    <dbReference type="NCBI Taxonomy" id="670483"/>
    <lineage>
        <taxon>Eukaryota</taxon>
        <taxon>Fungi</taxon>
        <taxon>Dikarya</taxon>
        <taxon>Basidiomycota</taxon>
        <taxon>Agaricomycotina</taxon>
        <taxon>Agaricomycetes</taxon>
        <taxon>Gloeophyllales</taxon>
        <taxon>Gloeophyllaceae</taxon>
        <taxon>Gloeophyllum</taxon>
    </lineage>
</organism>
<dbReference type="Pfam" id="PF00005">
    <property type="entry name" value="ABC_tran"/>
    <property type="match status" value="1"/>
</dbReference>
<dbReference type="GO" id="GO:0005524">
    <property type="term" value="F:ATP binding"/>
    <property type="evidence" value="ECO:0007669"/>
    <property type="project" value="UniProtKB-KW"/>
</dbReference>
<dbReference type="InterPro" id="IPR039421">
    <property type="entry name" value="Type_1_exporter"/>
</dbReference>
<keyword evidence="6" id="KW-0378">Hydrolase</keyword>
<evidence type="ECO:0000313" key="7">
    <source>
        <dbReference type="Proteomes" id="UP000030669"/>
    </source>
</evidence>